<dbReference type="KEGG" id="ccp:CHC_T00000252001"/>
<dbReference type="Pfam" id="PF07885">
    <property type="entry name" value="Ion_trans_2"/>
    <property type="match status" value="2"/>
</dbReference>
<dbReference type="PhylomeDB" id="R7QMR7"/>
<dbReference type="PANTHER" id="PTHR11003">
    <property type="entry name" value="POTASSIUM CHANNEL, SUBFAMILY K"/>
    <property type="match status" value="1"/>
</dbReference>
<evidence type="ECO:0000256" key="4">
    <source>
        <dbReference type="ARBA" id="ARBA00022837"/>
    </source>
</evidence>
<dbReference type="GeneID" id="17327019"/>
<keyword evidence="2" id="KW-0813">Transport</keyword>
<dbReference type="GO" id="GO:0030322">
    <property type="term" value="P:stabilization of membrane potential"/>
    <property type="evidence" value="ECO:0007669"/>
    <property type="project" value="TreeGrafter"/>
</dbReference>
<dbReference type="SUPFAM" id="SSF81324">
    <property type="entry name" value="Voltage-gated potassium channels"/>
    <property type="match status" value="2"/>
</dbReference>
<dbReference type="PANTHER" id="PTHR11003:SF291">
    <property type="entry name" value="IP11374P"/>
    <property type="match status" value="1"/>
</dbReference>
<proteinExistence type="predicted"/>
<evidence type="ECO:0000256" key="8">
    <source>
        <dbReference type="ARBA" id="ARBA00023303"/>
    </source>
</evidence>
<keyword evidence="4" id="KW-0106">Calcium</keyword>
<evidence type="ECO:0000256" key="9">
    <source>
        <dbReference type="SAM" id="Phobius"/>
    </source>
</evidence>
<evidence type="ECO:0000256" key="7">
    <source>
        <dbReference type="ARBA" id="ARBA00023136"/>
    </source>
</evidence>
<dbReference type="OrthoDB" id="415460at2759"/>
<dbReference type="Pfam" id="PF13202">
    <property type="entry name" value="EF-hand_5"/>
    <property type="match status" value="1"/>
</dbReference>
<dbReference type="EMBL" id="HG002026">
    <property type="protein sequence ID" value="CDF39389.1"/>
    <property type="molecule type" value="Genomic_DNA"/>
</dbReference>
<keyword evidence="8" id="KW-0407">Ion channel</keyword>
<feature type="transmembrane region" description="Helical" evidence="9">
    <location>
        <begin position="211"/>
        <end position="235"/>
    </location>
</feature>
<feature type="transmembrane region" description="Helical" evidence="9">
    <location>
        <begin position="77"/>
        <end position="99"/>
    </location>
</feature>
<keyword evidence="7 9" id="KW-0472">Membrane</keyword>
<keyword evidence="5 9" id="KW-1133">Transmembrane helix</keyword>
<dbReference type="GO" id="GO:0005737">
    <property type="term" value="C:cytoplasm"/>
    <property type="evidence" value="ECO:0007669"/>
    <property type="project" value="UniProtKB-ARBA"/>
</dbReference>
<dbReference type="GO" id="GO:0005886">
    <property type="term" value="C:plasma membrane"/>
    <property type="evidence" value="ECO:0007669"/>
    <property type="project" value="TreeGrafter"/>
</dbReference>
<evidence type="ECO:0000256" key="3">
    <source>
        <dbReference type="ARBA" id="ARBA00022692"/>
    </source>
</evidence>
<dbReference type="AlphaFoldDB" id="R7QMR7"/>
<protein>
    <recommendedName>
        <fullName evidence="10">EF-hand domain-containing protein</fullName>
    </recommendedName>
</protein>
<comment type="subcellular location">
    <subcellularLocation>
        <location evidence="1">Membrane</location>
        <topology evidence="1">Multi-pass membrane protein</topology>
    </subcellularLocation>
</comment>
<accession>R7QMR7</accession>
<keyword evidence="3 9" id="KW-0812">Transmembrane</keyword>
<name>R7QMR7_CHOCR</name>
<dbReference type="STRING" id="2769.R7QMR7"/>
<sequence length="375" mass="41083">MAHGDYSEATPLINTATRTDIPDGTGDDQLATTGRKRAVQALKRARTRLYPDAPVGQTGIDKVCQEIEEGEKSSNRFFWIASFFILNHIIGGAVTLHFLEGWSFYDCFYFCIVTTTTVGYGDITPKSSVAKLYVIYYVIVSIGLVSTMLSYLIGLLLDRQEEVLLAAIVRDRDEDPVSEMRTADGSVDVEEPPSTASINERIMNATKSLDISDYCGLGFAVGFLGLALAVGMLVFMGLENLAPIDAAYATIISASTVGFGDYEPTRNSTKVIMTVWLCFSTIAVGKLVADFTDANVKAKQRDVSRRLLTATMNVESIRNLDMDKDGSVDKCEFLTQMLVRSGKVEQKDLDAILLRFDQLDKNSNGELSAADLETS</sequence>
<evidence type="ECO:0000256" key="1">
    <source>
        <dbReference type="ARBA" id="ARBA00004141"/>
    </source>
</evidence>
<gene>
    <name evidence="11" type="ORF">CHC_T00000252001</name>
</gene>
<dbReference type="InterPro" id="IPR003280">
    <property type="entry name" value="2pore_dom_K_chnl"/>
</dbReference>
<dbReference type="InterPro" id="IPR013099">
    <property type="entry name" value="K_chnl_dom"/>
</dbReference>
<dbReference type="InterPro" id="IPR002048">
    <property type="entry name" value="EF_hand_dom"/>
</dbReference>
<evidence type="ECO:0000256" key="2">
    <source>
        <dbReference type="ARBA" id="ARBA00022448"/>
    </source>
</evidence>
<dbReference type="Gene3D" id="1.10.238.10">
    <property type="entry name" value="EF-hand"/>
    <property type="match status" value="1"/>
</dbReference>
<dbReference type="GO" id="GO:0015271">
    <property type="term" value="F:outward rectifier potassium channel activity"/>
    <property type="evidence" value="ECO:0007669"/>
    <property type="project" value="TreeGrafter"/>
</dbReference>
<dbReference type="PROSITE" id="PS50222">
    <property type="entry name" value="EF_HAND_2"/>
    <property type="match status" value="1"/>
</dbReference>
<keyword evidence="6" id="KW-0406">Ion transport</keyword>
<dbReference type="Gene3D" id="1.10.287.70">
    <property type="match status" value="2"/>
</dbReference>
<dbReference type="InterPro" id="IPR018247">
    <property type="entry name" value="EF_Hand_1_Ca_BS"/>
</dbReference>
<evidence type="ECO:0000313" key="12">
    <source>
        <dbReference type="Proteomes" id="UP000012073"/>
    </source>
</evidence>
<dbReference type="GO" id="GO:0022841">
    <property type="term" value="F:potassium ion leak channel activity"/>
    <property type="evidence" value="ECO:0007669"/>
    <property type="project" value="TreeGrafter"/>
</dbReference>
<feature type="transmembrane region" description="Helical" evidence="9">
    <location>
        <begin position="134"/>
        <end position="157"/>
    </location>
</feature>
<dbReference type="Gramene" id="CDF39389">
    <property type="protein sequence ID" value="CDF39389"/>
    <property type="gene ID" value="CHC_T00000252001"/>
</dbReference>
<evidence type="ECO:0000313" key="11">
    <source>
        <dbReference type="EMBL" id="CDF39389.1"/>
    </source>
</evidence>
<evidence type="ECO:0000259" key="10">
    <source>
        <dbReference type="PROSITE" id="PS50222"/>
    </source>
</evidence>
<dbReference type="RefSeq" id="XP_005719300.1">
    <property type="nucleotide sequence ID" value="XM_005719243.1"/>
</dbReference>
<dbReference type="PROSITE" id="PS00018">
    <property type="entry name" value="EF_HAND_1"/>
    <property type="match status" value="2"/>
</dbReference>
<dbReference type="SUPFAM" id="SSF47473">
    <property type="entry name" value="EF-hand"/>
    <property type="match status" value="1"/>
</dbReference>
<dbReference type="PRINTS" id="PR01333">
    <property type="entry name" value="2POREKCHANEL"/>
</dbReference>
<evidence type="ECO:0000256" key="5">
    <source>
        <dbReference type="ARBA" id="ARBA00022989"/>
    </source>
</evidence>
<dbReference type="Proteomes" id="UP000012073">
    <property type="component" value="Unassembled WGS sequence"/>
</dbReference>
<dbReference type="GO" id="GO:0005509">
    <property type="term" value="F:calcium ion binding"/>
    <property type="evidence" value="ECO:0007669"/>
    <property type="project" value="InterPro"/>
</dbReference>
<evidence type="ECO:0000256" key="6">
    <source>
        <dbReference type="ARBA" id="ARBA00023065"/>
    </source>
</evidence>
<feature type="domain" description="EF-hand" evidence="10">
    <location>
        <begin position="347"/>
        <end position="375"/>
    </location>
</feature>
<reference evidence="12" key="1">
    <citation type="journal article" date="2013" name="Proc. Natl. Acad. Sci. U.S.A.">
        <title>Genome structure and metabolic features in the red seaweed Chondrus crispus shed light on evolution of the Archaeplastida.</title>
        <authorList>
            <person name="Collen J."/>
            <person name="Porcel B."/>
            <person name="Carre W."/>
            <person name="Ball S.G."/>
            <person name="Chaparro C."/>
            <person name="Tonon T."/>
            <person name="Barbeyron T."/>
            <person name="Michel G."/>
            <person name="Noel B."/>
            <person name="Valentin K."/>
            <person name="Elias M."/>
            <person name="Artiguenave F."/>
            <person name="Arun A."/>
            <person name="Aury J.M."/>
            <person name="Barbosa-Neto J.F."/>
            <person name="Bothwell J.H."/>
            <person name="Bouget F.Y."/>
            <person name="Brillet L."/>
            <person name="Cabello-Hurtado F."/>
            <person name="Capella-Gutierrez S."/>
            <person name="Charrier B."/>
            <person name="Cladiere L."/>
            <person name="Cock J.M."/>
            <person name="Coelho S.M."/>
            <person name="Colleoni C."/>
            <person name="Czjzek M."/>
            <person name="Da Silva C."/>
            <person name="Delage L."/>
            <person name="Denoeud F."/>
            <person name="Deschamps P."/>
            <person name="Dittami S.M."/>
            <person name="Gabaldon T."/>
            <person name="Gachon C.M."/>
            <person name="Groisillier A."/>
            <person name="Herve C."/>
            <person name="Jabbari K."/>
            <person name="Katinka M."/>
            <person name="Kloareg B."/>
            <person name="Kowalczyk N."/>
            <person name="Labadie K."/>
            <person name="Leblanc C."/>
            <person name="Lopez P.J."/>
            <person name="McLachlan D.H."/>
            <person name="Meslet-Cladiere L."/>
            <person name="Moustafa A."/>
            <person name="Nehr Z."/>
            <person name="Nyvall Collen P."/>
            <person name="Panaud O."/>
            <person name="Partensky F."/>
            <person name="Poulain J."/>
            <person name="Rensing S.A."/>
            <person name="Rousvoal S."/>
            <person name="Samson G."/>
            <person name="Symeonidi A."/>
            <person name="Weissenbach J."/>
            <person name="Zambounis A."/>
            <person name="Wincker P."/>
            <person name="Boyen C."/>
        </authorList>
    </citation>
    <scope>NUCLEOTIDE SEQUENCE [LARGE SCALE GENOMIC DNA]</scope>
    <source>
        <strain evidence="12">cv. Stackhouse</strain>
    </source>
</reference>
<keyword evidence="12" id="KW-1185">Reference proteome</keyword>
<feature type="transmembrane region" description="Helical" evidence="9">
    <location>
        <begin position="271"/>
        <end position="289"/>
    </location>
</feature>
<dbReference type="InterPro" id="IPR011992">
    <property type="entry name" value="EF-hand-dom_pair"/>
</dbReference>
<dbReference type="OMA" id="KILACIY"/>
<organism evidence="11 12">
    <name type="scientific">Chondrus crispus</name>
    <name type="common">Carrageen Irish moss</name>
    <name type="synonym">Polymorpha crispa</name>
    <dbReference type="NCBI Taxonomy" id="2769"/>
    <lineage>
        <taxon>Eukaryota</taxon>
        <taxon>Rhodophyta</taxon>
        <taxon>Florideophyceae</taxon>
        <taxon>Rhodymeniophycidae</taxon>
        <taxon>Gigartinales</taxon>
        <taxon>Gigartinaceae</taxon>
        <taxon>Chondrus</taxon>
    </lineage>
</organism>